<dbReference type="SMART" id="SM00241">
    <property type="entry name" value="ZP"/>
    <property type="match status" value="1"/>
</dbReference>
<evidence type="ECO:0000313" key="20">
    <source>
        <dbReference type="EMBL" id="SBP63675.1"/>
    </source>
</evidence>
<evidence type="ECO:0000259" key="18">
    <source>
        <dbReference type="PROSITE" id="PS51034"/>
    </source>
</evidence>
<feature type="chain" id="PRO_5008366536" description="Zona pellucida sperm-binding protein 3" evidence="17">
    <location>
        <begin position="18"/>
        <end position="715"/>
    </location>
</feature>
<dbReference type="PANTHER" id="PTHR11576">
    <property type="entry name" value="ZONA PELLUCIDA SPERM-BINDING PROTEIN 3"/>
    <property type="match status" value="1"/>
</dbReference>
<keyword evidence="12" id="KW-0472">Membrane</keyword>
<sequence>MVAFVGLLWILFHGTRGSPVLRWDPVEPVRPTEDGASGSDFYRLPVFLHAPRPLVPPDLFRPAPVKEPLPAGLNALLVPPTRPDHNVPGRGARAVEAWCGTETVSVRVDRILLRSWTAPDRFRLGSCEANSVSSRYLFFYYGLKECGGTLQVVGGELVYTYVLSYTPPPQGYVIRVFPVKLPIHCRYNRFHYSYKIGFRPQVQHKTFLKGIKSKLTFSLSICNADWRPIPSGHTFLLGEPLYFVAQVRTLMAGERLYVDSCYATSSEDPGSLPKVDIISNYGCMTDSWREGSSSRFLSGKSSVVKFSVDTFLFREVSQVQYLHCSLSVGLGSSSISKSCSYNKTAGRWEELISSSSVCSCCGSVCAGEETSFQNRVRSSGWFVDPKEGKKTPEMRPRFFQAKEGEEPLGQDESWKDDVNVTHEGVQTFTEETRNGYKERKGELRSTTVRHQETTGKEPEGGETEVVVMKKETFNVMSDESGSHGNEMSRFRDMGPDFRDKRIHVLSNDDGRTNSTVMTQGDVSIDDTPVCPGGLSCRAGSTASNGPGTSYGSTGAEHFSTYNISSSDSSVFLHPVSENGQPEVEASPSPKRIVCEQAAEGEDLRIRGLESGFRDKICKDVSESDFDSGAIGEVLHQSLLNGEVELSATASRLHTAGSLSFESEPVQGANSSHSATVTTSLHVPDPLTASQWAELVPEWVLEDLAFLVKKPAEAAS</sequence>
<comment type="subcellular location">
    <subcellularLocation>
        <location evidence="1">Cell membrane</location>
        <topology evidence="1">Single-pass type I membrane protein</topology>
    </subcellularLocation>
    <subcellularLocation>
        <location evidence="2">Secreted</location>
        <location evidence="2">Extracellular space</location>
        <location evidence="2">Extracellular matrix</location>
    </subcellularLocation>
</comment>
<dbReference type="OrthoDB" id="8956379at2759"/>
<feature type="region of interest" description="Disordered" evidence="16">
    <location>
        <begin position="440"/>
        <end position="461"/>
    </location>
</feature>
<reference evidence="20" key="2">
    <citation type="submission" date="2016-06" db="EMBL/GenBank/DDBJ databases">
        <title>The genome of a short-lived fish provides insights into sex chromosome evolution and the genetic control of aging.</title>
        <authorList>
            <person name="Reichwald K."/>
            <person name="Felder M."/>
            <person name="Petzold A."/>
            <person name="Koch P."/>
            <person name="Groth M."/>
            <person name="Platzer M."/>
        </authorList>
    </citation>
    <scope>NUCLEOTIDE SEQUENCE</scope>
    <source>
        <tissue evidence="20">Brain</tissue>
    </source>
</reference>
<dbReference type="KEGG" id="nfu:107378987"/>
<dbReference type="Proteomes" id="UP000822369">
    <property type="component" value="Chromosome 3"/>
</dbReference>
<evidence type="ECO:0000256" key="17">
    <source>
        <dbReference type="SAM" id="SignalP"/>
    </source>
</evidence>
<dbReference type="GO" id="GO:0032190">
    <property type="term" value="F:acrosin binding"/>
    <property type="evidence" value="ECO:0007669"/>
    <property type="project" value="TreeGrafter"/>
</dbReference>
<dbReference type="InterPro" id="IPR001507">
    <property type="entry name" value="ZP_dom"/>
</dbReference>
<evidence type="ECO:0000256" key="11">
    <source>
        <dbReference type="ARBA" id="ARBA00022989"/>
    </source>
</evidence>
<gene>
    <name evidence="20" type="primary">ZGC:66432</name>
    <name evidence="19" type="ORF">G4P62_005308</name>
</gene>
<keyword evidence="5" id="KW-1003">Cell membrane</keyword>
<dbReference type="Pfam" id="PF23344">
    <property type="entry name" value="ZP-N"/>
    <property type="match status" value="1"/>
</dbReference>
<reference evidence="19" key="3">
    <citation type="submission" date="2020-03" db="EMBL/GenBank/DDBJ databases">
        <title>Intra-Species Differences in Population Size shape Life History and Genome Evolution.</title>
        <authorList>
            <person name="Willemsen D."/>
            <person name="Cui R."/>
            <person name="Valenzano D.R."/>
        </authorList>
    </citation>
    <scope>NUCLEOTIDE SEQUENCE</scope>
    <source>
        <strain evidence="19">GRZ</strain>
        <tissue evidence="19">Whole</tissue>
    </source>
</reference>
<evidence type="ECO:0000256" key="15">
    <source>
        <dbReference type="ARBA" id="ARBA00030824"/>
    </source>
</evidence>
<dbReference type="PANTHER" id="PTHR11576:SF15">
    <property type="entry name" value="ZONA PELLUCIDA SPERM-BINDING PROTEIN 3-LIKE"/>
    <property type="match status" value="1"/>
</dbReference>
<accession>A0A1A8BB07</accession>
<protein>
    <recommendedName>
        <fullName evidence="4">Zona pellucida sperm-binding protein 3</fullName>
    </recommendedName>
    <alternativeName>
        <fullName evidence="15">Zona pellucida glycoprotein 3</fullName>
    </alternativeName>
</protein>
<dbReference type="GO" id="GO:0005886">
    <property type="term" value="C:plasma membrane"/>
    <property type="evidence" value="ECO:0007669"/>
    <property type="project" value="UniProtKB-SubCell"/>
</dbReference>
<evidence type="ECO:0000256" key="8">
    <source>
        <dbReference type="ARBA" id="ARBA00022685"/>
    </source>
</evidence>
<feature type="compositionally biased region" description="Basic and acidic residues" evidence="16">
    <location>
        <begin position="440"/>
        <end position="459"/>
    </location>
</feature>
<keyword evidence="10 17" id="KW-0732">Signal</keyword>
<name>A0A1A8BB07_NOTFU</name>
<dbReference type="AlphaFoldDB" id="A0A1A8BB07"/>
<dbReference type="Pfam" id="PF00100">
    <property type="entry name" value="Zona_pellucida"/>
    <property type="match status" value="1"/>
</dbReference>
<evidence type="ECO:0000256" key="14">
    <source>
        <dbReference type="ARBA" id="ARBA00023180"/>
    </source>
</evidence>
<dbReference type="GO" id="GO:2000344">
    <property type="term" value="P:positive regulation of acrosome reaction"/>
    <property type="evidence" value="ECO:0007669"/>
    <property type="project" value="TreeGrafter"/>
</dbReference>
<evidence type="ECO:0000256" key="16">
    <source>
        <dbReference type="SAM" id="MobiDB-lite"/>
    </source>
</evidence>
<dbReference type="InterPro" id="IPR055355">
    <property type="entry name" value="ZP-C"/>
</dbReference>
<dbReference type="EMBL" id="JAAVVJ010000003">
    <property type="protein sequence ID" value="KAF7226373.1"/>
    <property type="molecule type" value="Genomic_DNA"/>
</dbReference>
<evidence type="ECO:0000256" key="2">
    <source>
        <dbReference type="ARBA" id="ARBA00004498"/>
    </source>
</evidence>
<keyword evidence="13" id="KW-1015">Disulfide bond</keyword>
<proteinExistence type="inferred from homology"/>
<dbReference type="FunFam" id="2.60.40.3210:FF:000001">
    <property type="entry name" value="Zona pellucida sperm-binding protein 3"/>
    <property type="match status" value="1"/>
</dbReference>
<evidence type="ECO:0000256" key="3">
    <source>
        <dbReference type="ARBA" id="ARBA00006735"/>
    </source>
</evidence>
<feature type="domain" description="ZP" evidence="18">
    <location>
        <begin position="98"/>
        <end position="346"/>
    </location>
</feature>
<dbReference type="Gene3D" id="2.60.40.3210">
    <property type="entry name" value="Zona pellucida, ZP-N domain"/>
    <property type="match status" value="1"/>
</dbReference>
<evidence type="ECO:0000256" key="13">
    <source>
        <dbReference type="ARBA" id="ARBA00023157"/>
    </source>
</evidence>
<keyword evidence="8" id="KW-0165">Cleavage on pair of basic residues</keyword>
<evidence type="ECO:0000256" key="5">
    <source>
        <dbReference type="ARBA" id="ARBA00022475"/>
    </source>
</evidence>
<keyword evidence="9" id="KW-0812">Transmembrane</keyword>
<organism evidence="20">
    <name type="scientific">Nothobranchius furzeri</name>
    <name type="common">Turquoise killifish</name>
    <dbReference type="NCBI Taxonomy" id="105023"/>
    <lineage>
        <taxon>Eukaryota</taxon>
        <taxon>Metazoa</taxon>
        <taxon>Chordata</taxon>
        <taxon>Craniata</taxon>
        <taxon>Vertebrata</taxon>
        <taxon>Euteleostomi</taxon>
        <taxon>Actinopterygii</taxon>
        <taxon>Neopterygii</taxon>
        <taxon>Teleostei</taxon>
        <taxon>Neoteleostei</taxon>
        <taxon>Acanthomorphata</taxon>
        <taxon>Ovalentaria</taxon>
        <taxon>Atherinomorphae</taxon>
        <taxon>Cyprinodontiformes</taxon>
        <taxon>Nothobranchiidae</taxon>
        <taxon>Nothobranchius</taxon>
    </lineage>
</organism>
<reference evidence="20" key="1">
    <citation type="submission" date="2016-05" db="EMBL/GenBank/DDBJ databases">
        <authorList>
            <person name="Lavstsen T."/>
            <person name="Jespersen J.S."/>
        </authorList>
    </citation>
    <scope>NUCLEOTIDE SEQUENCE</scope>
    <source>
        <tissue evidence="20">Brain</tissue>
    </source>
</reference>
<evidence type="ECO:0000256" key="10">
    <source>
        <dbReference type="ARBA" id="ARBA00022729"/>
    </source>
</evidence>
<evidence type="ECO:0000256" key="6">
    <source>
        <dbReference type="ARBA" id="ARBA00022525"/>
    </source>
</evidence>
<dbReference type="InterPro" id="IPR042235">
    <property type="entry name" value="ZP-C_dom"/>
</dbReference>
<dbReference type="Gene3D" id="2.60.40.4100">
    <property type="entry name" value="Zona pellucida, ZP-C domain"/>
    <property type="match status" value="1"/>
</dbReference>
<dbReference type="InterPro" id="IPR055356">
    <property type="entry name" value="ZP-N"/>
</dbReference>
<dbReference type="GO" id="GO:0035803">
    <property type="term" value="P:egg coat formation"/>
    <property type="evidence" value="ECO:0007669"/>
    <property type="project" value="TreeGrafter"/>
</dbReference>
<keyword evidence="7" id="KW-0272">Extracellular matrix</keyword>
<comment type="similarity">
    <text evidence="3">Belongs to the ZP domain family. ZPC subfamily.</text>
</comment>
<keyword evidence="6" id="KW-0964">Secreted</keyword>
<dbReference type="EMBL" id="HADY01025190">
    <property type="protein sequence ID" value="SBP63675.1"/>
    <property type="molecule type" value="Transcribed_RNA"/>
</dbReference>
<evidence type="ECO:0000256" key="4">
    <source>
        <dbReference type="ARBA" id="ARBA00017980"/>
    </source>
</evidence>
<evidence type="ECO:0000256" key="1">
    <source>
        <dbReference type="ARBA" id="ARBA00004251"/>
    </source>
</evidence>
<evidence type="ECO:0000256" key="9">
    <source>
        <dbReference type="ARBA" id="ARBA00022692"/>
    </source>
</evidence>
<dbReference type="GO" id="GO:0007339">
    <property type="term" value="P:binding of sperm to zona pellucida"/>
    <property type="evidence" value="ECO:0007669"/>
    <property type="project" value="TreeGrafter"/>
</dbReference>
<dbReference type="PROSITE" id="PS51034">
    <property type="entry name" value="ZP_2"/>
    <property type="match status" value="1"/>
</dbReference>
<evidence type="ECO:0000256" key="7">
    <source>
        <dbReference type="ARBA" id="ARBA00022530"/>
    </source>
</evidence>
<keyword evidence="14" id="KW-0325">Glycoprotein</keyword>
<evidence type="ECO:0000256" key="12">
    <source>
        <dbReference type="ARBA" id="ARBA00023136"/>
    </source>
</evidence>
<evidence type="ECO:0000313" key="19">
    <source>
        <dbReference type="EMBL" id="KAF7226373.1"/>
    </source>
</evidence>
<keyword evidence="11" id="KW-1133">Transmembrane helix</keyword>
<dbReference type="GeneID" id="107378987"/>
<dbReference type="GO" id="GO:0031012">
    <property type="term" value="C:extracellular matrix"/>
    <property type="evidence" value="ECO:0007669"/>
    <property type="project" value="TreeGrafter"/>
</dbReference>
<feature type="signal peptide" evidence="17">
    <location>
        <begin position="1"/>
        <end position="17"/>
    </location>
</feature>
<dbReference type="FunFam" id="2.60.40.4100:FF:000002">
    <property type="entry name" value="Zona pellucida sperm-binding protein 3"/>
    <property type="match status" value="1"/>
</dbReference>